<sequence>MEKSLFFSSQLSIACSTVQVLRNASLMLKSSSAAGWSFSRHIMQFTVCVLLMDLPVCAAGMPQEEPFHLAFEADAKDPRLCRVVVTAESVRFWTSLVDADETQFQRVLSLKRESQSDQKLPVMLGNYQLKDVRLEFKPAFPLVRGNRYQATFDPAALKLATEKPDRRLQATHVVPLPDSKPPRVLSIYPSGNQLPANHLKFYIQFSEPMQQGDIFEHFSLFNKTQGQLVPRPFRHTELWSRDGKQLTLWFHPGRQKTGVNLNVELGAVLNAGQEYELRISPQWAALSGHASGSEVRKTFQAVAMDERQPEINDWKLKSPAEGTRAPLICQLGESLDFALLHSQLSVQTANGDQIAGKIELAKAESVWKFTPDTAWQPGAYQLVVGTVLEDLAGNSLQQPFAVDLSKQPEVSNPVGDSVTLPFEIK</sequence>
<evidence type="ECO:0000313" key="1">
    <source>
        <dbReference type="EMBL" id="QEG19372.1"/>
    </source>
</evidence>
<dbReference type="Proteomes" id="UP000322887">
    <property type="component" value="Chromosome"/>
</dbReference>
<evidence type="ECO:0000313" key="2">
    <source>
        <dbReference type="Proteomes" id="UP000322887"/>
    </source>
</evidence>
<keyword evidence="2" id="KW-1185">Reference proteome</keyword>
<evidence type="ECO:0008006" key="3">
    <source>
        <dbReference type="Google" id="ProtNLM"/>
    </source>
</evidence>
<reference evidence="1 2" key="1">
    <citation type="submission" date="2019-08" db="EMBL/GenBank/DDBJ databases">
        <title>Deep-cultivation of Planctomycetes and their phenomic and genomic characterization uncovers novel biology.</title>
        <authorList>
            <person name="Wiegand S."/>
            <person name="Jogler M."/>
            <person name="Boedeker C."/>
            <person name="Pinto D."/>
            <person name="Vollmers J."/>
            <person name="Rivas-Marin E."/>
            <person name="Kohn T."/>
            <person name="Peeters S.H."/>
            <person name="Heuer A."/>
            <person name="Rast P."/>
            <person name="Oberbeckmann S."/>
            <person name="Bunk B."/>
            <person name="Jeske O."/>
            <person name="Meyerdierks A."/>
            <person name="Storesund J.E."/>
            <person name="Kallscheuer N."/>
            <person name="Luecker S."/>
            <person name="Lage O.M."/>
            <person name="Pohl T."/>
            <person name="Merkel B.J."/>
            <person name="Hornburger P."/>
            <person name="Mueller R.-W."/>
            <person name="Bruemmer F."/>
            <person name="Labrenz M."/>
            <person name="Spormann A.M."/>
            <person name="Op den Camp H."/>
            <person name="Overmann J."/>
            <person name="Amann R."/>
            <person name="Jetten M.S.M."/>
            <person name="Mascher T."/>
            <person name="Medema M.H."/>
            <person name="Devos D.P."/>
            <person name="Kaster A.-K."/>
            <person name="Ovreas L."/>
            <person name="Rohde M."/>
            <person name="Galperin M.Y."/>
            <person name="Jogler C."/>
        </authorList>
    </citation>
    <scope>NUCLEOTIDE SEQUENCE [LARGE SCALE GENOMIC DNA]</scope>
    <source>
        <strain evidence="1 2">DSM 8797</strain>
    </source>
</reference>
<accession>A0ABX5YUX0</accession>
<name>A0ABX5YUX0_9PLAN</name>
<organism evidence="1 2">
    <name type="scientific">Gimesia maris</name>
    <dbReference type="NCBI Taxonomy" id="122"/>
    <lineage>
        <taxon>Bacteria</taxon>
        <taxon>Pseudomonadati</taxon>
        <taxon>Planctomycetota</taxon>
        <taxon>Planctomycetia</taxon>
        <taxon>Planctomycetales</taxon>
        <taxon>Planctomycetaceae</taxon>
        <taxon>Gimesia</taxon>
    </lineage>
</organism>
<gene>
    <name evidence="1" type="ORF">GmarT_52710</name>
</gene>
<protein>
    <recommendedName>
        <fullName evidence="3">SbsA Ig-like domain-containing protein</fullName>
    </recommendedName>
</protein>
<dbReference type="EMBL" id="CP042910">
    <property type="protein sequence ID" value="QEG19372.1"/>
    <property type="molecule type" value="Genomic_DNA"/>
</dbReference>
<dbReference type="PROSITE" id="PS51257">
    <property type="entry name" value="PROKAR_LIPOPROTEIN"/>
    <property type="match status" value="1"/>
</dbReference>
<proteinExistence type="predicted"/>